<dbReference type="GO" id="GO:0016810">
    <property type="term" value="F:hydrolase activity, acting on carbon-nitrogen (but not peptide) bonds"/>
    <property type="evidence" value="ECO:0007669"/>
    <property type="project" value="InterPro"/>
</dbReference>
<proteinExistence type="predicted"/>
<protein>
    <submittedName>
        <fullName evidence="3">Amidohydrolase family protein</fullName>
    </submittedName>
</protein>
<sequence length="509" mass="56056">MCVTLCERFDSGICPHRNFPILEERNMILANGRRIQFHNADITFQRGDIRILNHQIAEVGTRLTPAPGETYMDLKGDYVLPGMVNSHSHSYTNLLRGTSYGEPLEIWSSDTVALGGLLSEEDMVLSTSLGICEMLHSGVTSCVDHLPHLSTAAAAAAVYQSSGFRAALAPMMHNKKDSQILCGLTPPVSAVPSPSPFLPVPAYMEYYEDFIKRFHHPEGTVQVMAGINSPQRADESLLNAASDLAARHGLGIHCHLLETRWQQASARESGISPVFLMDRCGLLTQKTSLAHCVWLDDEEIALVAQRGSIPVSNPASNLFLGSGVFPLNKWMDFHVLPALGSDGVNCGTDHSIQEILRLFLLLQRGQTPDYRRWPGAADAYRMATTRGLQVLGKASSPSERRDTQSSPIQTGMDADLVIIDQTSLLPVSDSAIANQLLFHNHLQAKHVLIHGRFVLESGVVTCLDEKGLRAETVKRLPYLAGRYDEALKKAGMEKPLFRQGYGRIWNLEK</sequence>
<dbReference type="Pfam" id="PF01979">
    <property type="entry name" value="Amidohydro_1"/>
    <property type="match status" value="1"/>
</dbReference>
<dbReference type="PANTHER" id="PTHR43794:SF11">
    <property type="entry name" value="AMIDOHYDROLASE-RELATED DOMAIN-CONTAINING PROTEIN"/>
    <property type="match status" value="1"/>
</dbReference>
<keyword evidence="1" id="KW-0378">Hydrolase</keyword>
<dbReference type="Proteomes" id="UP000708338">
    <property type="component" value="Unassembled WGS sequence"/>
</dbReference>
<reference evidence="3" key="1">
    <citation type="journal article" date="2021" name="Gut Microbes">
        <title>A synthetic consortium of 100 gut commensals modulates the composition and function in a colon model of the microbiome of elderly subjects.</title>
        <authorList>
            <person name="Perez M."/>
            <person name="Ntemiri A."/>
            <person name="Tan H."/>
            <person name="Harris H.M.B."/>
            <person name="Roager H.M."/>
            <person name="Ribiere C."/>
            <person name="O'Toole P.W."/>
        </authorList>
    </citation>
    <scope>NUCLEOTIDE SEQUENCE</scope>
    <source>
        <strain evidence="3">MCC335</strain>
    </source>
</reference>
<name>A0AA41FS69_9FIRM</name>
<dbReference type="SUPFAM" id="SSF51338">
    <property type="entry name" value="Composite domain of metallo-dependent hydrolases"/>
    <property type="match status" value="1"/>
</dbReference>
<dbReference type="InterPro" id="IPR006680">
    <property type="entry name" value="Amidohydro-rel"/>
</dbReference>
<dbReference type="Gene3D" id="2.30.40.10">
    <property type="entry name" value="Urease, subunit C, domain 1"/>
    <property type="match status" value="1"/>
</dbReference>
<dbReference type="InterPro" id="IPR050287">
    <property type="entry name" value="MTA/SAH_deaminase"/>
</dbReference>
<dbReference type="Gene3D" id="3.20.20.140">
    <property type="entry name" value="Metal-dependent hydrolases"/>
    <property type="match status" value="1"/>
</dbReference>
<dbReference type="InterPro" id="IPR032466">
    <property type="entry name" value="Metal_Hydrolase"/>
</dbReference>
<evidence type="ECO:0000313" key="4">
    <source>
        <dbReference type="Proteomes" id="UP000708338"/>
    </source>
</evidence>
<feature type="domain" description="Amidohydrolase-related" evidence="2">
    <location>
        <begin position="78"/>
        <end position="429"/>
    </location>
</feature>
<dbReference type="InterPro" id="IPR011059">
    <property type="entry name" value="Metal-dep_hydrolase_composite"/>
</dbReference>
<organism evidence="3 4">
    <name type="scientific">Enterocloster citroniae</name>
    <dbReference type="NCBI Taxonomy" id="358743"/>
    <lineage>
        <taxon>Bacteria</taxon>
        <taxon>Bacillati</taxon>
        <taxon>Bacillota</taxon>
        <taxon>Clostridia</taxon>
        <taxon>Lachnospirales</taxon>
        <taxon>Lachnospiraceae</taxon>
        <taxon>Enterocloster</taxon>
    </lineage>
</organism>
<dbReference type="PANTHER" id="PTHR43794">
    <property type="entry name" value="AMINOHYDROLASE SSNA-RELATED"/>
    <property type="match status" value="1"/>
</dbReference>
<gene>
    <name evidence="3" type="ORF">GPL26_29830</name>
</gene>
<dbReference type="AlphaFoldDB" id="A0AA41FS69"/>
<evidence type="ECO:0000259" key="2">
    <source>
        <dbReference type="Pfam" id="PF01979"/>
    </source>
</evidence>
<comment type="caution">
    <text evidence="3">The sequence shown here is derived from an EMBL/GenBank/DDBJ whole genome shotgun (WGS) entry which is preliminary data.</text>
</comment>
<dbReference type="SUPFAM" id="SSF51556">
    <property type="entry name" value="Metallo-dependent hydrolases"/>
    <property type="match status" value="1"/>
</dbReference>
<accession>A0AA41FS69</accession>
<evidence type="ECO:0000313" key="3">
    <source>
        <dbReference type="EMBL" id="MBT9813773.1"/>
    </source>
</evidence>
<dbReference type="EMBL" id="WQPS01000164">
    <property type="protein sequence ID" value="MBT9813773.1"/>
    <property type="molecule type" value="Genomic_DNA"/>
</dbReference>
<evidence type="ECO:0000256" key="1">
    <source>
        <dbReference type="ARBA" id="ARBA00022801"/>
    </source>
</evidence>